<evidence type="ECO:0000259" key="5">
    <source>
        <dbReference type="Pfam" id="PF02894"/>
    </source>
</evidence>
<dbReference type="AlphaFoldDB" id="A0A3D8M9V5"/>
<sequence>MIKTLIVGFGYAATTFHLPFIQHSQELSLAGVVSSDEDKVQLAAPNCPVWQDLGVALTQLKPDLVVITTPNVMHYSQARQCLEAGCHVLVEKPFTLSSGDALFLTKLAQQVGRKLCVYQNRRFDGDFLTVKALLDHGRLGRLKRFESRFDRFRPLPRDRWRENAGPGSGIFWDLGPHLVDQCLQLFGLPERICAHTLILRDRGQSDDSFEMTLFYSDFIAVLGSSPFQAGNTLRFDVQGIEGNYRKYGLDPQEQQLKSHMSFSDPKWAHDDESEQGLLCTQQGCDPVPTQKGEYLTFYQQLAGALLSDGPLPADAATVVDVIRVLELAGESSSLGRTLRFSA</sequence>
<proteinExistence type="inferred from homology"/>
<accession>A0A3D8M9V5</accession>
<dbReference type="SUPFAM" id="SSF55347">
    <property type="entry name" value="Glyceraldehyde-3-phosphate dehydrogenase-like, C-terminal domain"/>
    <property type="match status" value="1"/>
</dbReference>
<evidence type="ECO:0000256" key="1">
    <source>
        <dbReference type="ARBA" id="ARBA00010928"/>
    </source>
</evidence>
<comment type="similarity">
    <text evidence="1">Belongs to the Gfo/Idh/MocA family.</text>
</comment>
<dbReference type="PANTHER" id="PTHR43708">
    <property type="entry name" value="CONSERVED EXPRESSED OXIDOREDUCTASE (EUROFUNG)"/>
    <property type="match status" value="1"/>
</dbReference>
<dbReference type="Proteomes" id="UP000256561">
    <property type="component" value="Unassembled WGS sequence"/>
</dbReference>
<gene>
    <name evidence="6" type="ORF">DXV75_07575</name>
</gene>
<dbReference type="Gene3D" id="3.40.50.720">
    <property type="entry name" value="NAD(P)-binding Rossmann-like Domain"/>
    <property type="match status" value="1"/>
</dbReference>
<dbReference type="InterPro" id="IPR036291">
    <property type="entry name" value="NAD(P)-bd_dom_sf"/>
</dbReference>
<dbReference type="InterPro" id="IPR051317">
    <property type="entry name" value="Gfo/Idh/MocA_oxidoreduct"/>
</dbReference>
<dbReference type="Pfam" id="PF02894">
    <property type="entry name" value="GFO_IDH_MocA_C"/>
    <property type="match status" value="1"/>
</dbReference>
<reference evidence="7" key="1">
    <citation type="submission" date="2018-08" db="EMBL/GenBank/DDBJ databases">
        <authorList>
            <person name="Zhang J."/>
            <person name="Du Z.-J."/>
        </authorList>
    </citation>
    <scope>NUCLEOTIDE SEQUENCE [LARGE SCALE GENOMIC DNA]</scope>
    <source>
        <strain evidence="7">KCTC 52655</strain>
    </source>
</reference>
<dbReference type="GO" id="GO:0016491">
    <property type="term" value="F:oxidoreductase activity"/>
    <property type="evidence" value="ECO:0007669"/>
    <property type="project" value="UniProtKB-KW"/>
</dbReference>
<evidence type="ECO:0000256" key="2">
    <source>
        <dbReference type="ARBA" id="ARBA00022729"/>
    </source>
</evidence>
<dbReference type="RefSeq" id="WP_115592785.1">
    <property type="nucleotide sequence ID" value="NZ_QRHA01000004.1"/>
</dbReference>
<protein>
    <submittedName>
        <fullName evidence="6">Oxidoreductase</fullName>
    </submittedName>
</protein>
<dbReference type="OrthoDB" id="9774191at2"/>
<comment type="caution">
    <text evidence="6">The sequence shown here is derived from an EMBL/GenBank/DDBJ whole genome shotgun (WGS) entry which is preliminary data.</text>
</comment>
<keyword evidence="2" id="KW-0732">Signal</keyword>
<feature type="domain" description="Gfo/Idh/MocA-like oxidoreductase N-terminal" evidence="4">
    <location>
        <begin position="2"/>
        <end position="118"/>
    </location>
</feature>
<organism evidence="6 7">
    <name type="scientific">Alteromonas aestuariivivens</name>
    <dbReference type="NCBI Taxonomy" id="1938339"/>
    <lineage>
        <taxon>Bacteria</taxon>
        <taxon>Pseudomonadati</taxon>
        <taxon>Pseudomonadota</taxon>
        <taxon>Gammaproteobacteria</taxon>
        <taxon>Alteromonadales</taxon>
        <taxon>Alteromonadaceae</taxon>
        <taxon>Alteromonas/Salinimonas group</taxon>
        <taxon>Alteromonas</taxon>
    </lineage>
</organism>
<evidence type="ECO:0000313" key="7">
    <source>
        <dbReference type="Proteomes" id="UP000256561"/>
    </source>
</evidence>
<evidence type="ECO:0000256" key="3">
    <source>
        <dbReference type="ARBA" id="ARBA00023002"/>
    </source>
</evidence>
<dbReference type="InterPro" id="IPR004104">
    <property type="entry name" value="Gfo/Idh/MocA-like_OxRdtase_C"/>
</dbReference>
<dbReference type="Gene3D" id="3.30.360.10">
    <property type="entry name" value="Dihydrodipicolinate Reductase, domain 2"/>
    <property type="match status" value="1"/>
</dbReference>
<keyword evidence="3" id="KW-0560">Oxidoreductase</keyword>
<dbReference type="GO" id="GO:0000166">
    <property type="term" value="F:nucleotide binding"/>
    <property type="evidence" value="ECO:0007669"/>
    <property type="project" value="InterPro"/>
</dbReference>
<dbReference type="InterPro" id="IPR000683">
    <property type="entry name" value="Gfo/Idh/MocA-like_OxRdtase_N"/>
</dbReference>
<dbReference type="SUPFAM" id="SSF51735">
    <property type="entry name" value="NAD(P)-binding Rossmann-fold domains"/>
    <property type="match status" value="1"/>
</dbReference>
<dbReference type="EMBL" id="QRHA01000004">
    <property type="protein sequence ID" value="RDV26833.1"/>
    <property type="molecule type" value="Genomic_DNA"/>
</dbReference>
<evidence type="ECO:0000259" key="4">
    <source>
        <dbReference type="Pfam" id="PF01408"/>
    </source>
</evidence>
<dbReference type="PANTHER" id="PTHR43708:SF5">
    <property type="entry name" value="CONSERVED EXPRESSED OXIDOREDUCTASE (EUROFUNG)-RELATED"/>
    <property type="match status" value="1"/>
</dbReference>
<feature type="domain" description="Gfo/Idh/MocA-like oxidoreductase C-terminal" evidence="5">
    <location>
        <begin position="131"/>
        <end position="337"/>
    </location>
</feature>
<name>A0A3D8M9V5_9ALTE</name>
<dbReference type="Pfam" id="PF01408">
    <property type="entry name" value="GFO_IDH_MocA"/>
    <property type="match status" value="1"/>
</dbReference>
<keyword evidence="7" id="KW-1185">Reference proteome</keyword>
<evidence type="ECO:0000313" key="6">
    <source>
        <dbReference type="EMBL" id="RDV26833.1"/>
    </source>
</evidence>